<name>A0A0U3C4Y9_STRGL</name>
<dbReference type="AlphaFoldDB" id="A0A0U3C4Y9"/>
<evidence type="ECO:0000256" key="1">
    <source>
        <dbReference type="SAM" id="MobiDB-lite"/>
    </source>
</evidence>
<reference evidence="2 3" key="1">
    <citation type="journal article" date="2012" name="J. Bacteriol.">
        <title>Draft genome sequence of Streptomyces globisporus C-1027, which produces an antitumor antibiotic consisting of a nine-membered enediyne with a chromoprotein.</title>
        <authorList>
            <person name="Wang L."/>
            <person name="Wang S."/>
            <person name="He Q."/>
            <person name="Yu T."/>
            <person name="Li Q."/>
            <person name="Hong B."/>
        </authorList>
    </citation>
    <scope>NUCLEOTIDE SEQUENCE [LARGE SCALE GENOMIC DNA]</scope>
    <source>
        <strain evidence="2 3">C-1027</strain>
    </source>
</reference>
<sequence>MLLTGCAGAADEHGTAQRPPTSSSPSPGSGDGLDEVGEYRSFELGGPHPYAWQQAPTLQFTVAVTGEGAKGRTRDEIDDLVVQAQAALPARLESAVEKQN</sequence>
<gene>
    <name evidence="2" type="ORF">WQO_28065</name>
</gene>
<proteinExistence type="predicted"/>
<accession>A0A0U3C4Y9</accession>
<evidence type="ECO:0000313" key="3">
    <source>
        <dbReference type="Proteomes" id="UP000064183"/>
    </source>
</evidence>
<dbReference type="Proteomes" id="UP000064183">
    <property type="component" value="Chromosome"/>
</dbReference>
<dbReference type="EMBL" id="CP013738">
    <property type="protein sequence ID" value="ALU96853.1"/>
    <property type="molecule type" value="Genomic_DNA"/>
</dbReference>
<organism evidence="2 3">
    <name type="scientific">Streptomyces globisporus C-1027</name>
    <dbReference type="NCBI Taxonomy" id="1172567"/>
    <lineage>
        <taxon>Bacteria</taxon>
        <taxon>Bacillati</taxon>
        <taxon>Actinomycetota</taxon>
        <taxon>Actinomycetes</taxon>
        <taxon>Kitasatosporales</taxon>
        <taxon>Streptomycetaceae</taxon>
        <taxon>Streptomyces</taxon>
    </lineage>
</organism>
<protein>
    <submittedName>
        <fullName evidence="2">Uncharacterized protein</fullName>
    </submittedName>
</protein>
<dbReference type="KEGG" id="sgb:WQO_28065"/>
<feature type="compositionally biased region" description="Low complexity" evidence="1">
    <location>
        <begin position="19"/>
        <end position="28"/>
    </location>
</feature>
<evidence type="ECO:0000313" key="2">
    <source>
        <dbReference type="EMBL" id="ALU96853.1"/>
    </source>
</evidence>
<feature type="region of interest" description="Disordered" evidence="1">
    <location>
        <begin position="1"/>
        <end position="50"/>
    </location>
</feature>